<protein>
    <submittedName>
        <fullName evidence="1">Uncharacterized protein</fullName>
    </submittedName>
</protein>
<reference evidence="1 2" key="1">
    <citation type="submission" date="2019-01" db="EMBL/GenBank/DDBJ databases">
        <title>A draft genome assembly of the solar-powered sea slug Elysia chlorotica.</title>
        <authorList>
            <person name="Cai H."/>
            <person name="Li Q."/>
            <person name="Fang X."/>
            <person name="Li J."/>
            <person name="Curtis N.E."/>
            <person name="Altenburger A."/>
            <person name="Shibata T."/>
            <person name="Feng M."/>
            <person name="Maeda T."/>
            <person name="Schwartz J.A."/>
            <person name="Shigenobu S."/>
            <person name="Lundholm N."/>
            <person name="Nishiyama T."/>
            <person name="Yang H."/>
            <person name="Hasebe M."/>
            <person name="Li S."/>
            <person name="Pierce S.K."/>
            <person name="Wang J."/>
        </authorList>
    </citation>
    <scope>NUCLEOTIDE SEQUENCE [LARGE SCALE GENOMIC DNA]</scope>
    <source>
        <strain evidence="1">EC2010</strain>
        <tissue evidence="1">Whole organism of an adult</tissue>
    </source>
</reference>
<dbReference type="InterPro" id="IPR005049">
    <property type="entry name" value="STL-like"/>
</dbReference>
<keyword evidence="2" id="KW-1185">Reference proteome</keyword>
<accession>A0A3S1AAK5</accession>
<dbReference type="STRING" id="188477.A0A3S1AAK5"/>
<dbReference type="Pfam" id="PF03385">
    <property type="entry name" value="STELLO"/>
    <property type="match status" value="1"/>
</dbReference>
<sequence>MAAIPGWKIVVVGDKKTPANWSHPNCVFLSLAEQGTLGFQLSKRLPVHSYSRKNLGYLFAVRQGAKVIFDTDDDNRPLDDFKSFIYSPTTTGLVVDSLNRTVFNPYPHFGQATLWPRGYPLTAINDLRSQGNYRLTSNLETPVIQQGVVSGDPDLDAIFRLTRKGVTSTFNVTFDPVAPAAIFPAGTYSPFNSQNTLFRHRAFWALYLPTTTSFRVCDIWRGYWAQRLLWELGDSLGFPAVNGRQWRNPHSYLDDARDETQMYFHTERLLQFLSSWTCPEGVSFFGCVERLSWAMVSEDFWGKEDAENIQVWLGDLLRAGYTEPERVVSNCSLDNGQSFNNTTRSRFLFFPVEHPTPSLSVPKRDGFFPLTSSVHHVIRVCPKVSITPTHATSISKTAYFFQDVLLIIIFHYPYYRNLRYTEAAYRPAFPNIAYCGPQIEVFKKHSEDIGRNLTFIEADLDRGRLGYVCLLKAMQAAFRVTGYLVIGDDILLNFWSFGDGFNKSSIWIPSGRVFPLNITQPNGSIKWYWWKSKYGKSALTSATYELSKTDPPSGIVSLQELRQNMYQSTGNEDTILHAEIDIYYVPSRFAPDVIWYFSVFLKHRLFLEIAVPVVLYGLQPRSTIVNITGNILWNEDRHQPWTFFNPQHQFLHPMKFVTGKNQKQFCSKYIPLAL</sequence>
<feature type="non-terminal residue" evidence="1">
    <location>
        <position position="674"/>
    </location>
</feature>
<name>A0A3S1AAK5_ELYCH</name>
<dbReference type="Proteomes" id="UP000271974">
    <property type="component" value="Unassembled WGS sequence"/>
</dbReference>
<dbReference type="AlphaFoldDB" id="A0A3S1AAK5"/>
<dbReference type="PANTHER" id="PTHR31362">
    <property type="entry name" value="GLYCOSYLTRANSFERASE STELLO1-RELATED"/>
    <property type="match status" value="1"/>
</dbReference>
<comment type="caution">
    <text evidence="1">The sequence shown here is derived from an EMBL/GenBank/DDBJ whole genome shotgun (WGS) entry which is preliminary data.</text>
</comment>
<dbReference type="OrthoDB" id="408493at2759"/>
<dbReference type="PANTHER" id="PTHR31362:SF0">
    <property type="entry name" value="EXOSTOSIN DOMAIN-CONTAINING PROTEIN-RELATED"/>
    <property type="match status" value="1"/>
</dbReference>
<evidence type="ECO:0000313" key="1">
    <source>
        <dbReference type="EMBL" id="RUS86837.1"/>
    </source>
</evidence>
<evidence type="ECO:0000313" key="2">
    <source>
        <dbReference type="Proteomes" id="UP000271974"/>
    </source>
</evidence>
<proteinExistence type="predicted"/>
<dbReference type="EMBL" id="RQTK01000126">
    <property type="protein sequence ID" value="RUS86837.1"/>
    <property type="molecule type" value="Genomic_DNA"/>
</dbReference>
<gene>
    <name evidence="1" type="ORF">EGW08_005374</name>
</gene>
<organism evidence="1 2">
    <name type="scientific">Elysia chlorotica</name>
    <name type="common">Eastern emerald elysia</name>
    <name type="synonym">Sea slug</name>
    <dbReference type="NCBI Taxonomy" id="188477"/>
    <lineage>
        <taxon>Eukaryota</taxon>
        <taxon>Metazoa</taxon>
        <taxon>Spiralia</taxon>
        <taxon>Lophotrochozoa</taxon>
        <taxon>Mollusca</taxon>
        <taxon>Gastropoda</taxon>
        <taxon>Heterobranchia</taxon>
        <taxon>Euthyneura</taxon>
        <taxon>Panpulmonata</taxon>
        <taxon>Sacoglossa</taxon>
        <taxon>Placobranchoidea</taxon>
        <taxon>Plakobranchidae</taxon>
        <taxon>Elysia</taxon>
    </lineage>
</organism>